<feature type="transmembrane region" description="Helical" evidence="7">
    <location>
        <begin position="165"/>
        <end position="185"/>
    </location>
</feature>
<feature type="transmembrane region" description="Helical" evidence="7">
    <location>
        <begin position="136"/>
        <end position="153"/>
    </location>
</feature>
<dbReference type="GO" id="GO:0042907">
    <property type="term" value="F:xanthine transmembrane transporter activity"/>
    <property type="evidence" value="ECO:0007669"/>
    <property type="project" value="TreeGrafter"/>
</dbReference>
<evidence type="ECO:0000313" key="9">
    <source>
        <dbReference type="Proteomes" id="UP000278222"/>
    </source>
</evidence>
<evidence type="ECO:0000256" key="6">
    <source>
        <dbReference type="ARBA" id="ARBA00023136"/>
    </source>
</evidence>
<proteinExistence type="inferred from homology"/>
<evidence type="ECO:0000256" key="1">
    <source>
        <dbReference type="ARBA" id="ARBA00004141"/>
    </source>
</evidence>
<evidence type="ECO:0000256" key="3">
    <source>
        <dbReference type="ARBA" id="ARBA00022448"/>
    </source>
</evidence>
<evidence type="ECO:0000256" key="2">
    <source>
        <dbReference type="ARBA" id="ARBA00008821"/>
    </source>
</evidence>
<keyword evidence="6 7" id="KW-0472">Membrane</keyword>
<feature type="transmembrane region" description="Helical" evidence="7">
    <location>
        <begin position="411"/>
        <end position="429"/>
    </location>
</feature>
<evidence type="ECO:0000256" key="5">
    <source>
        <dbReference type="ARBA" id="ARBA00022989"/>
    </source>
</evidence>
<feature type="transmembrane region" description="Helical" evidence="7">
    <location>
        <begin position="94"/>
        <end position="116"/>
    </location>
</feature>
<feature type="transmembrane region" description="Helical" evidence="7">
    <location>
        <begin position="54"/>
        <end position="74"/>
    </location>
</feature>
<evidence type="ECO:0000256" key="4">
    <source>
        <dbReference type="ARBA" id="ARBA00022692"/>
    </source>
</evidence>
<keyword evidence="3" id="KW-0813">Transport</keyword>
<dbReference type="Pfam" id="PF00860">
    <property type="entry name" value="Xan_ur_permease"/>
    <property type="match status" value="1"/>
</dbReference>
<dbReference type="GO" id="GO:0005886">
    <property type="term" value="C:plasma membrane"/>
    <property type="evidence" value="ECO:0007669"/>
    <property type="project" value="TreeGrafter"/>
</dbReference>
<dbReference type="RefSeq" id="WP_123689920.1">
    <property type="nucleotide sequence ID" value="NZ_AP019700.1"/>
</dbReference>
<feature type="transmembrane region" description="Helical" evidence="7">
    <location>
        <begin position="351"/>
        <end position="371"/>
    </location>
</feature>
<evidence type="ECO:0000313" key="8">
    <source>
        <dbReference type="EMBL" id="ROP90506.1"/>
    </source>
</evidence>
<dbReference type="PANTHER" id="PTHR42810">
    <property type="entry name" value="PURINE PERMEASE C1399.01C-RELATED"/>
    <property type="match status" value="1"/>
</dbReference>
<protein>
    <submittedName>
        <fullName evidence="8">Xanthine/uracil permease</fullName>
    </submittedName>
</protein>
<dbReference type="EMBL" id="RJKX01000014">
    <property type="protein sequence ID" value="ROP90506.1"/>
    <property type="molecule type" value="Genomic_DNA"/>
</dbReference>
<dbReference type="Proteomes" id="UP000278222">
    <property type="component" value="Unassembled WGS sequence"/>
</dbReference>
<comment type="subcellular location">
    <subcellularLocation>
        <location evidence="1">Membrane</location>
        <topology evidence="1">Multi-pass membrane protein</topology>
    </subcellularLocation>
</comment>
<keyword evidence="9" id="KW-1185">Reference proteome</keyword>
<name>A0A3N1LJC6_9PROT</name>
<dbReference type="PANTHER" id="PTHR42810:SF2">
    <property type="entry name" value="PURINE PERMEASE C1399.01C-RELATED"/>
    <property type="match status" value="1"/>
</dbReference>
<sequence>MDRKSQLLVYGREDRLPPHRLAALAFQHLILLLMFLVYPVMVGRGLGLSDQAELPFLTMAILAIGLGTVVQSLPAPWGSGHLHVHQPSPIFLPLALQTLPFGGLAALAPLVVVAGVTQLALARSLRWLRRAFPPEVIGIVVILLGLSLVPGALERCLEEDGRGEAGIGPMVAGVTLAIIVGTAIYGRGPWRLFSLMIGTGAGIGLSIAFGLFSPGDLRRLADTPVFALPRIAFDGWIFNWNLLPLVLLIACVHTLDAMGAHVSAQKLADADWQRTDTATAERAIRAVGGGNILAGLLGGYPAGLSSSSVGLSFTSGAVAWRIGVLTGLLGMACAFIPKIAMFLAILPEPVVGAIVLNAAAFMIAAGMELVFSRMLNTRRIFMVGLSIIAGMAALLRPELALSAPDWLKPVMGSPLFVGSLVAVGLNLLFRIGISEQERLDLTAEDPLPIRLRDFFERKGQQWGLRRTLVDHAQLGTMQAVETLFESGILAAPGVQVSLRYDDLHLDVVIAYAGEPLPIGAPRPTPDELMEDDAALLKMTAHIVAGLADGCRLRTDGTGNRLELRFES</sequence>
<comment type="similarity">
    <text evidence="2">Belongs to the nucleobase:cation symporter-2 (NCS2) (TC 2.A.40) family.</text>
</comment>
<reference evidence="8 9" key="1">
    <citation type="submission" date="2018-11" db="EMBL/GenBank/DDBJ databases">
        <title>Genomic Encyclopedia of Type Strains, Phase IV (KMG-IV): sequencing the most valuable type-strain genomes for metagenomic binning, comparative biology and taxonomic classification.</title>
        <authorList>
            <person name="Goeker M."/>
        </authorList>
    </citation>
    <scope>NUCLEOTIDE SEQUENCE [LARGE SCALE GENOMIC DNA]</scope>
    <source>
        <strain evidence="8 9">DSM 5900</strain>
    </source>
</reference>
<feature type="transmembrane region" description="Helical" evidence="7">
    <location>
        <begin position="20"/>
        <end position="42"/>
    </location>
</feature>
<dbReference type="InterPro" id="IPR006043">
    <property type="entry name" value="NCS2"/>
</dbReference>
<keyword evidence="5 7" id="KW-1133">Transmembrane helix</keyword>
<gene>
    <name evidence="8" type="ORF">EDC65_2355</name>
</gene>
<feature type="transmembrane region" description="Helical" evidence="7">
    <location>
        <begin position="235"/>
        <end position="255"/>
    </location>
</feature>
<feature type="transmembrane region" description="Helical" evidence="7">
    <location>
        <begin position="380"/>
        <end position="399"/>
    </location>
</feature>
<organism evidence="8 9">
    <name type="scientific">Stella humosa</name>
    <dbReference type="NCBI Taxonomy" id="94"/>
    <lineage>
        <taxon>Bacteria</taxon>
        <taxon>Pseudomonadati</taxon>
        <taxon>Pseudomonadota</taxon>
        <taxon>Alphaproteobacteria</taxon>
        <taxon>Rhodospirillales</taxon>
        <taxon>Stellaceae</taxon>
        <taxon>Stella</taxon>
    </lineage>
</organism>
<feature type="transmembrane region" description="Helical" evidence="7">
    <location>
        <begin position="322"/>
        <end position="345"/>
    </location>
</feature>
<keyword evidence="4 7" id="KW-0812">Transmembrane</keyword>
<accession>A0A3N1LJC6</accession>
<comment type="caution">
    <text evidence="8">The sequence shown here is derived from an EMBL/GenBank/DDBJ whole genome shotgun (WGS) entry which is preliminary data.</text>
</comment>
<dbReference type="OrthoDB" id="7236539at2"/>
<dbReference type="AlphaFoldDB" id="A0A3N1LJC6"/>
<feature type="transmembrane region" description="Helical" evidence="7">
    <location>
        <begin position="192"/>
        <end position="215"/>
    </location>
</feature>
<evidence type="ECO:0000256" key="7">
    <source>
        <dbReference type="SAM" id="Phobius"/>
    </source>
</evidence>